<dbReference type="RefSeq" id="WP_129213455.1">
    <property type="nucleotide sequence ID" value="NZ_REGR01000014.1"/>
</dbReference>
<reference evidence="1 2" key="1">
    <citation type="submission" date="2018-10" db="EMBL/GenBank/DDBJ databases">
        <title>Draft genome of Fastidiocella sp. strain 375T, a bacterium isolated from a karstic cave dripping water.</title>
        <authorList>
            <person name="Coelho C."/>
            <person name="Verissimo A."/>
            <person name="Tiago I."/>
        </authorList>
    </citation>
    <scope>NUCLEOTIDE SEQUENCE [LARGE SCALE GENOMIC DNA]</scope>
    <source>
        <strain evidence="1 2">CAVE-375</strain>
    </source>
</reference>
<name>A0ABY0FAQ5_9NEIS</name>
<gene>
    <name evidence="1" type="ORF">EBB06_12280</name>
</gene>
<protein>
    <submittedName>
        <fullName evidence="1">DUF1382 family protein</fullName>
    </submittedName>
</protein>
<accession>A0ABY0FAQ5</accession>
<dbReference type="InterPro" id="IPR009814">
    <property type="entry name" value="Phage_lambda_Xis_Q38267"/>
</dbReference>
<comment type="caution">
    <text evidence="1">The sequence shown here is derived from an EMBL/GenBank/DDBJ whole genome shotgun (WGS) entry which is preliminary data.</text>
</comment>
<organism evidence="1 2">
    <name type="scientific">Crenobacter cavernae</name>
    <dbReference type="NCBI Taxonomy" id="2290923"/>
    <lineage>
        <taxon>Bacteria</taxon>
        <taxon>Pseudomonadati</taxon>
        <taxon>Pseudomonadota</taxon>
        <taxon>Betaproteobacteria</taxon>
        <taxon>Neisseriales</taxon>
        <taxon>Neisseriaceae</taxon>
        <taxon>Crenobacter</taxon>
    </lineage>
</organism>
<dbReference type="EMBL" id="REGR01000014">
    <property type="protein sequence ID" value="RXZ42666.1"/>
    <property type="molecule type" value="Genomic_DNA"/>
</dbReference>
<keyword evidence="2" id="KW-1185">Reference proteome</keyword>
<sequence length="61" mass="6558">MNRAFPAQLRKAIEAANAYVKAGILFVPMPVADETEQRQRLAEADARLEEMAVAAEKGGAA</sequence>
<proteinExistence type="predicted"/>
<evidence type="ECO:0000313" key="1">
    <source>
        <dbReference type="EMBL" id="RXZ42666.1"/>
    </source>
</evidence>
<dbReference type="Pfam" id="PF07131">
    <property type="entry name" value="DUF1382"/>
    <property type="match status" value="1"/>
</dbReference>
<evidence type="ECO:0000313" key="2">
    <source>
        <dbReference type="Proteomes" id="UP000290682"/>
    </source>
</evidence>
<dbReference type="Proteomes" id="UP000290682">
    <property type="component" value="Unassembled WGS sequence"/>
</dbReference>